<feature type="compositionally biased region" description="Basic residues" evidence="3">
    <location>
        <begin position="19"/>
        <end position="35"/>
    </location>
</feature>
<feature type="compositionally biased region" description="Basic and acidic residues" evidence="3">
    <location>
        <begin position="307"/>
        <end position="327"/>
    </location>
</feature>
<feature type="compositionally biased region" description="Acidic residues" evidence="3">
    <location>
        <begin position="41"/>
        <end position="58"/>
    </location>
</feature>
<dbReference type="OrthoDB" id="1875751at2759"/>
<gene>
    <name evidence="5" type="ORF">CLIB1423_15S01838</name>
</gene>
<evidence type="ECO:0000313" key="5">
    <source>
        <dbReference type="EMBL" id="CAH2354245.1"/>
    </source>
</evidence>
<feature type="region of interest" description="Disordered" evidence="3">
    <location>
        <begin position="307"/>
        <end position="415"/>
    </location>
</feature>
<dbReference type="InterPro" id="IPR035979">
    <property type="entry name" value="RBD_domain_sf"/>
</dbReference>
<keyword evidence="6" id="KW-1185">Reference proteome</keyword>
<sequence>MSDDEKIILATKKESKKDKKERKKEKKDKKDKKKSSKENEESGSEDEQSGSDDDDEIAIDLNADIPLSKKQQRLLKKGKLDLAKLKKKNPAPKPELTEEEKIAEAAKEKETKKSPYAVWIGNLAFDTTKEDLVRFIVGKTSGYIGTDDDDELIKIENIDITRINLPKKEKKIKGFAYLDFPSAKHVKSAISLSEQILNGRKLLIKDSTSFEGRPEKDASTAAGGVSLSKNPPSRILFVGNLSFDTSEDNLEEHFRFCGDIVRIRMATFEDSGKCKGFAFIDFKDETGPTTALKSKMARKLINRPLRLEYGEDRSKRNPGQRNRERMEAGSIEGGDDVPARAREREFRADQPPREVQFREREQQPPRERRPAPPKKRQFNDYQDPNKRVKSSVALATAQRASAAIVPSQGKKISFD</sequence>
<feature type="domain" description="RRM" evidence="4">
    <location>
        <begin position="234"/>
        <end position="312"/>
    </location>
</feature>
<dbReference type="CDD" id="cd12397">
    <property type="entry name" value="RRM2_Nop13p_fungi"/>
    <property type="match status" value="1"/>
</dbReference>
<dbReference type="InterPro" id="IPR012677">
    <property type="entry name" value="Nucleotide-bd_a/b_plait_sf"/>
</dbReference>
<comment type="caution">
    <text evidence="5">The sequence shown here is derived from an EMBL/GenBank/DDBJ whole genome shotgun (WGS) entry which is preliminary data.</text>
</comment>
<dbReference type="SMART" id="SM00360">
    <property type="entry name" value="RRM"/>
    <property type="match status" value="2"/>
</dbReference>
<dbReference type="GO" id="GO:0003723">
    <property type="term" value="F:RNA binding"/>
    <property type="evidence" value="ECO:0007669"/>
    <property type="project" value="UniProtKB-UniRule"/>
</dbReference>
<dbReference type="Gene3D" id="3.30.70.330">
    <property type="match status" value="2"/>
</dbReference>
<feature type="compositionally biased region" description="Basic and acidic residues" evidence="3">
    <location>
        <begin position="1"/>
        <end position="18"/>
    </location>
</feature>
<dbReference type="PROSITE" id="PS50102">
    <property type="entry name" value="RRM"/>
    <property type="match status" value="2"/>
</dbReference>
<feature type="domain" description="RRM" evidence="4">
    <location>
        <begin position="116"/>
        <end position="209"/>
    </location>
</feature>
<organism evidence="5 6">
    <name type="scientific">[Candida] railenensis</name>
    <dbReference type="NCBI Taxonomy" id="45579"/>
    <lineage>
        <taxon>Eukaryota</taxon>
        <taxon>Fungi</taxon>
        <taxon>Dikarya</taxon>
        <taxon>Ascomycota</taxon>
        <taxon>Saccharomycotina</taxon>
        <taxon>Pichiomycetes</taxon>
        <taxon>Debaryomycetaceae</taxon>
        <taxon>Kurtzmaniella</taxon>
    </lineage>
</organism>
<reference evidence="5" key="1">
    <citation type="submission" date="2022-03" db="EMBL/GenBank/DDBJ databases">
        <authorList>
            <person name="Legras J.-L."/>
            <person name="Devillers H."/>
            <person name="Grondin C."/>
        </authorList>
    </citation>
    <scope>NUCLEOTIDE SEQUENCE</scope>
    <source>
        <strain evidence="5">CLIB 1423</strain>
    </source>
</reference>
<keyword evidence="1 2" id="KW-0694">RNA-binding</keyword>
<dbReference type="InterPro" id="IPR000504">
    <property type="entry name" value="RRM_dom"/>
</dbReference>
<evidence type="ECO:0000313" key="6">
    <source>
        <dbReference type="Proteomes" id="UP000837801"/>
    </source>
</evidence>
<evidence type="ECO:0000256" key="1">
    <source>
        <dbReference type="ARBA" id="ARBA00022884"/>
    </source>
</evidence>
<dbReference type="AlphaFoldDB" id="A0A9P0QTF2"/>
<proteinExistence type="predicted"/>
<name>A0A9P0QTF2_9ASCO</name>
<protein>
    <submittedName>
        <fullName evidence="5">Nucleolar protein 13</fullName>
    </submittedName>
</protein>
<dbReference type="GO" id="GO:0005730">
    <property type="term" value="C:nucleolus"/>
    <property type="evidence" value="ECO:0007669"/>
    <property type="project" value="TreeGrafter"/>
</dbReference>
<dbReference type="InterPro" id="IPR034226">
    <property type="entry name" value="Nop13/Rnp24_RRM2"/>
</dbReference>
<feature type="compositionally biased region" description="Basic and acidic residues" evidence="3">
    <location>
        <begin position="337"/>
        <end position="370"/>
    </location>
</feature>
<dbReference type="Pfam" id="PF00076">
    <property type="entry name" value="RRM_1"/>
    <property type="match status" value="1"/>
</dbReference>
<evidence type="ECO:0000256" key="2">
    <source>
        <dbReference type="PROSITE-ProRule" id="PRU00176"/>
    </source>
</evidence>
<accession>A0A9P0QTF2</accession>
<dbReference type="PANTHER" id="PTHR23236">
    <property type="entry name" value="EUKARYOTIC TRANSLATION INITIATION FACTOR 4B/4H"/>
    <property type="match status" value="1"/>
</dbReference>
<dbReference type="EMBL" id="CAKXYY010000015">
    <property type="protein sequence ID" value="CAH2354245.1"/>
    <property type="molecule type" value="Genomic_DNA"/>
</dbReference>
<dbReference type="Proteomes" id="UP000837801">
    <property type="component" value="Unassembled WGS sequence"/>
</dbReference>
<feature type="region of interest" description="Disordered" evidence="3">
    <location>
        <begin position="1"/>
        <end position="64"/>
    </location>
</feature>
<dbReference type="SUPFAM" id="SSF54928">
    <property type="entry name" value="RNA-binding domain, RBD"/>
    <property type="match status" value="2"/>
</dbReference>
<dbReference type="PANTHER" id="PTHR23236:SF95">
    <property type="entry name" value="NUCLEOLAR PROTEIN 13"/>
    <property type="match status" value="1"/>
</dbReference>
<evidence type="ECO:0000259" key="4">
    <source>
        <dbReference type="PROSITE" id="PS50102"/>
    </source>
</evidence>
<evidence type="ECO:0000256" key="3">
    <source>
        <dbReference type="SAM" id="MobiDB-lite"/>
    </source>
</evidence>